<name>A0ABW6PEG6_9NOCA</name>
<evidence type="ECO:0000256" key="1">
    <source>
        <dbReference type="ARBA" id="ARBA00006754"/>
    </source>
</evidence>
<dbReference type="InterPro" id="IPR041522">
    <property type="entry name" value="CdaR_GGDEF"/>
</dbReference>
<accession>A0ABW6PEG6</accession>
<dbReference type="PANTHER" id="PTHR33744">
    <property type="entry name" value="CARBOHYDRATE DIACID REGULATOR"/>
    <property type="match status" value="1"/>
</dbReference>
<proteinExistence type="inferred from homology"/>
<comment type="caution">
    <text evidence="5">The sequence shown here is derived from an EMBL/GenBank/DDBJ whole genome shotgun (WGS) entry which is preliminary data.</text>
</comment>
<dbReference type="Pfam" id="PF14361">
    <property type="entry name" value="RsbRD_N"/>
    <property type="match status" value="1"/>
</dbReference>
<dbReference type="InterPro" id="IPR025736">
    <property type="entry name" value="PucR_C-HTH_dom"/>
</dbReference>
<dbReference type="InterPro" id="IPR042070">
    <property type="entry name" value="PucR_C-HTH_sf"/>
</dbReference>
<dbReference type="EMBL" id="JBIAMT010000010">
    <property type="protein sequence ID" value="MFF0501575.1"/>
    <property type="molecule type" value="Genomic_DNA"/>
</dbReference>
<evidence type="ECO:0000313" key="6">
    <source>
        <dbReference type="Proteomes" id="UP001601442"/>
    </source>
</evidence>
<gene>
    <name evidence="5" type="ORF">ACFYU5_34630</name>
</gene>
<keyword evidence="6" id="KW-1185">Reference proteome</keyword>
<sequence>MELARDYVEVSLPELARSADSTYLLRTSSESNLQGLLLDLGSHRADTQPPEEALLYVDEAVARQVPLAAVLRGYQLALEHWLRWCAAAVARHADPADHAGELQHAIAVAVRYVDRLSDLTIIEFERELQRRATSGYAHRAALINALLKGEAVDVEESSDLLRYPLQGRHVALALRIRPCVTNEVEILQAEARACAASLGATELLTFATGLNTLDAWVAVRQTGHGMVRPSNERVNIGVGTPLSGVGGFAQSHREAQRALRIFDVTTPGRRNSVTYYDRVRLLWLMAQNTAELRTFVTATLGSLACNDERSRELRETLFAFFEANKSYTAVARSSHLHKNTVIQRVTRASRLTARHTANDLDIHVALMAVDAFGDDMLADT</sequence>
<reference evidence="5 6" key="1">
    <citation type="submission" date="2024-10" db="EMBL/GenBank/DDBJ databases">
        <title>The Natural Products Discovery Center: Release of the First 8490 Sequenced Strains for Exploring Actinobacteria Biosynthetic Diversity.</title>
        <authorList>
            <person name="Kalkreuter E."/>
            <person name="Kautsar S.A."/>
            <person name="Yang D."/>
            <person name="Bader C.D."/>
            <person name="Teijaro C.N."/>
            <person name="Fluegel L."/>
            <person name="Davis C.M."/>
            <person name="Simpson J.R."/>
            <person name="Lauterbach L."/>
            <person name="Steele A.D."/>
            <person name="Gui C."/>
            <person name="Meng S."/>
            <person name="Li G."/>
            <person name="Viehrig K."/>
            <person name="Ye F."/>
            <person name="Su P."/>
            <person name="Kiefer A.F."/>
            <person name="Nichols A."/>
            <person name="Cepeda A.J."/>
            <person name="Yan W."/>
            <person name="Fan B."/>
            <person name="Jiang Y."/>
            <person name="Adhikari A."/>
            <person name="Zheng C.-J."/>
            <person name="Schuster L."/>
            <person name="Cowan T.M."/>
            <person name="Smanski M.J."/>
            <person name="Chevrette M.G."/>
            <person name="De Carvalho L.P.S."/>
            <person name="Shen B."/>
        </authorList>
    </citation>
    <scope>NUCLEOTIDE SEQUENCE [LARGE SCALE GENOMIC DNA]</scope>
    <source>
        <strain evidence="5 6">NPDC004119</strain>
    </source>
</reference>
<dbReference type="InterPro" id="IPR025751">
    <property type="entry name" value="RsbRD_N_dom"/>
</dbReference>
<feature type="domain" description="PucR C-terminal helix-turn-helix" evidence="2">
    <location>
        <begin position="313"/>
        <end position="363"/>
    </location>
</feature>
<dbReference type="RefSeq" id="WP_387401614.1">
    <property type="nucleotide sequence ID" value="NZ_JBIAMT010000010.1"/>
</dbReference>
<evidence type="ECO:0000259" key="3">
    <source>
        <dbReference type="Pfam" id="PF14361"/>
    </source>
</evidence>
<evidence type="ECO:0000313" key="5">
    <source>
        <dbReference type="EMBL" id="MFF0501575.1"/>
    </source>
</evidence>
<dbReference type="PANTHER" id="PTHR33744:SF1">
    <property type="entry name" value="DNA-BINDING TRANSCRIPTIONAL ACTIVATOR ADER"/>
    <property type="match status" value="1"/>
</dbReference>
<feature type="domain" description="RsbT co-antagonist protein RsbRD N-terminal" evidence="3">
    <location>
        <begin position="10"/>
        <end position="134"/>
    </location>
</feature>
<dbReference type="Pfam" id="PF13556">
    <property type="entry name" value="HTH_30"/>
    <property type="match status" value="1"/>
</dbReference>
<dbReference type="Proteomes" id="UP001601442">
    <property type="component" value="Unassembled WGS sequence"/>
</dbReference>
<dbReference type="Pfam" id="PF17853">
    <property type="entry name" value="GGDEF_2"/>
    <property type="match status" value="1"/>
</dbReference>
<dbReference type="InterPro" id="IPR051448">
    <property type="entry name" value="CdaR-like_regulators"/>
</dbReference>
<feature type="domain" description="CdaR GGDEF-like" evidence="4">
    <location>
        <begin position="153"/>
        <end position="261"/>
    </location>
</feature>
<evidence type="ECO:0000259" key="4">
    <source>
        <dbReference type="Pfam" id="PF17853"/>
    </source>
</evidence>
<comment type="similarity">
    <text evidence="1">Belongs to the CdaR family.</text>
</comment>
<evidence type="ECO:0000259" key="2">
    <source>
        <dbReference type="Pfam" id="PF13556"/>
    </source>
</evidence>
<organism evidence="5 6">
    <name type="scientific">Nocardia aobensis</name>
    <dbReference type="NCBI Taxonomy" id="257277"/>
    <lineage>
        <taxon>Bacteria</taxon>
        <taxon>Bacillati</taxon>
        <taxon>Actinomycetota</taxon>
        <taxon>Actinomycetes</taxon>
        <taxon>Mycobacteriales</taxon>
        <taxon>Nocardiaceae</taxon>
        <taxon>Nocardia</taxon>
    </lineage>
</organism>
<protein>
    <submittedName>
        <fullName evidence="5">PucR family transcriptional regulator</fullName>
    </submittedName>
</protein>
<dbReference type="Gene3D" id="1.10.10.2840">
    <property type="entry name" value="PucR C-terminal helix-turn-helix domain"/>
    <property type="match status" value="1"/>
</dbReference>